<evidence type="ECO:0008006" key="3">
    <source>
        <dbReference type="Google" id="ProtNLM"/>
    </source>
</evidence>
<proteinExistence type="predicted"/>
<protein>
    <recommendedName>
        <fullName evidence="3">DUF4843 domain-containing protein</fullName>
    </recommendedName>
</protein>
<evidence type="ECO:0000313" key="2">
    <source>
        <dbReference type="Proteomes" id="UP000070513"/>
    </source>
</evidence>
<evidence type="ECO:0000313" key="1">
    <source>
        <dbReference type="EMBL" id="KXH82989.1"/>
    </source>
</evidence>
<reference evidence="1 2" key="2">
    <citation type="journal article" date="2016" name="Genome Announc.">
        <title>Draft Genome Sequence of a Biocontrol Rhizobacterium, Chryseobacterium kwangjuense Strain KJ1R5, Isolated from Pepper (Capsicum annuum).</title>
        <authorList>
            <person name="Jeong J.J."/>
            <person name="Park H."/>
            <person name="Park B.H."/>
            <person name="Mannaa M."/>
            <person name="Sang M.K."/>
            <person name="Choi I.G."/>
            <person name="Kim K.D."/>
        </authorList>
    </citation>
    <scope>NUCLEOTIDE SEQUENCE [LARGE SCALE GENOMIC DNA]</scope>
    <source>
        <strain evidence="1 2">KJ1R5</strain>
    </source>
</reference>
<organism evidence="1 2">
    <name type="scientific">Chryseobacterium kwangjuense</name>
    <dbReference type="NCBI Taxonomy" id="267125"/>
    <lineage>
        <taxon>Bacteria</taxon>
        <taxon>Pseudomonadati</taxon>
        <taxon>Bacteroidota</taxon>
        <taxon>Flavobacteriia</taxon>
        <taxon>Flavobacteriales</taxon>
        <taxon>Weeksellaceae</taxon>
        <taxon>Chryseobacterium group</taxon>
        <taxon>Chryseobacterium</taxon>
    </lineage>
</organism>
<dbReference type="EMBL" id="LPUR01000011">
    <property type="protein sequence ID" value="KXH82989.1"/>
    <property type="molecule type" value="Genomic_DNA"/>
</dbReference>
<dbReference type="RefSeq" id="WP_062651112.1">
    <property type="nucleotide sequence ID" value="NZ_LPUR01000011.1"/>
</dbReference>
<dbReference type="OrthoDB" id="1426214at2"/>
<name>A0A135WDM2_9FLAO</name>
<dbReference type="Proteomes" id="UP000070513">
    <property type="component" value="Unassembled WGS sequence"/>
</dbReference>
<gene>
    <name evidence="1" type="ORF">AU378_11165</name>
</gene>
<dbReference type="AlphaFoldDB" id="A0A135WDM2"/>
<sequence>MKTFKYLSIVLFSAVVFSCTNEEIHYEGDPYLSFITTSSQQLVDQGSGSKVVEVDYGTIAKVESAQVSLVVDPTSQLKEGIDFQFMGPSNPSGNFDGKIAIKLLESGASPEGKNAVFRLSSPTVKNGIFNQVHTMTVALKCPVSYFLAGNFKATMPFFTGSPTVDVEITEGPEPNTLLLKDYYANGYDIKLKYNPSTGAITIDTQQTGYMHPTYGMISIRQVFTTASTINFCTRKMVINYQPFVSAGNFAAVVDNIVGT</sequence>
<dbReference type="PROSITE" id="PS51257">
    <property type="entry name" value="PROKAR_LIPOPROTEIN"/>
    <property type="match status" value="1"/>
</dbReference>
<comment type="caution">
    <text evidence="1">The sequence shown here is derived from an EMBL/GenBank/DDBJ whole genome shotgun (WGS) entry which is preliminary data.</text>
</comment>
<reference evidence="2" key="1">
    <citation type="submission" date="2015-12" db="EMBL/GenBank/DDBJ databases">
        <title>Genome sequence of a biocontrol rhizobacterium Chryseobacterium kwangjuense strain KJ1R5 isolated from pepper (Capsicum annuum L.).</title>
        <authorList>
            <person name="Jeong J.-J."/>
            <person name="Park H."/>
            <person name="Mannaa M."/>
            <person name="Sang M.K."/>
            <person name="Choi I.-G."/>
            <person name="Kim K.D."/>
        </authorList>
    </citation>
    <scope>NUCLEOTIDE SEQUENCE [LARGE SCALE GENOMIC DNA]</scope>
    <source>
        <strain evidence="2">KJ1R5</strain>
    </source>
</reference>
<accession>A0A135WDM2</accession>